<dbReference type="InterPro" id="IPR000157">
    <property type="entry name" value="TIR_dom"/>
</dbReference>
<dbReference type="GO" id="GO:0005886">
    <property type="term" value="C:plasma membrane"/>
    <property type="evidence" value="ECO:0007669"/>
    <property type="project" value="TreeGrafter"/>
</dbReference>
<evidence type="ECO:0000256" key="2">
    <source>
        <dbReference type="ARBA" id="ARBA00021472"/>
    </source>
</evidence>
<dbReference type="GeneID" id="118904029"/>
<dbReference type="GO" id="GO:0006954">
    <property type="term" value="P:inflammatory response"/>
    <property type="evidence" value="ECO:0007669"/>
    <property type="project" value="UniProtKB-KW"/>
</dbReference>
<evidence type="ECO:0000256" key="3">
    <source>
        <dbReference type="ARBA" id="ARBA00022490"/>
    </source>
</evidence>
<dbReference type="RefSeq" id="XP_036725586.1">
    <property type="nucleotide sequence ID" value="XM_036869691.1"/>
</dbReference>
<dbReference type="CDD" id="cd08312">
    <property type="entry name" value="Death_MyD88"/>
    <property type="match status" value="1"/>
</dbReference>
<protein>
    <recommendedName>
        <fullName evidence="2">Myeloid differentiation primary response protein MyD88</fullName>
    </recommendedName>
</protein>
<sequence>MAEGGPDEGSAPPTPSMSSLPLAALNVRVRRRLSLFLNLRAHVAADWTALAEEMGFEYLEIRRLETHADPTGSLLDDWQGRPGASVGRLLELLGKLGRDDLLMELGPSIGQMPERFDAFICYCPSDIQFVQEMIRELEQTNHRLKLCVSDRDVLPGTCVWSIASAVGWWWLSLMITCKARNVTSRLSLHSASLQVPIRSD</sequence>
<dbReference type="GO" id="GO:0002755">
    <property type="term" value="P:MyD88-dependent toll-like receptor signaling pathway"/>
    <property type="evidence" value="ECO:0007669"/>
    <property type="project" value="InterPro"/>
</dbReference>
<dbReference type="SUPFAM" id="SSF47986">
    <property type="entry name" value="DEATH domain"/>
    <property type="match status" value="1"/>
</dbReference>
<dbReference type="GO" id="GO:0045087">
    <property type="term" value="P:innate immune response"/>
    <property type="evidence" value="ECO:0007669"/>
    <property type="project" value="UniProtKB-KW"/>
</dbReference>
<dbReference type="PANTHER" id="PTHR15079">
    <property type="entry name" value="MYD88"/>
    <property type="match status" value="1"/>
</dbReference>
<dbReference type="GO" id="GO:0043123">
    <property type="term" value="P:positive regulation of canonical NF-kappaB signal transduction"/>
    <property type="evidence" value="ECO:0007669"/>
    <property type="project" value="InterPro"/>
</dbReference>
<dbReference type="Pfam" id="PF00531">
    <property type="entry name" value="Death"/>
    <property type="match status" value="1"/>
</dbReference>
<evidence type="ECO:0000256" key="1">
    <source>
        <dbReference type="ARBA" id="ARBA00004496"/>
    </source>
</evidence>
<dbReference type="InterPro" id="IPR000488">
    <property type="entry name" value="Death_dom"/>
</dbReference>
<dbReference type="GO" id="GO:0035325">
    <property type="term" value="F:Toll-like receptor binding"/>
    <property type="evidence" value="ECO:0007669"/>
    <property type="project" value="TreeGrafter"/>
</dbReference>
<evidence type="ECO:0000313" key="10">
    <source>
        <dbReference type="RefSeq" id="XP_036725586.1"/>
    </source>
</evidence>
<evidence type="ECO:0000256" key="6">
    <source>
        <dbReference type="ARBA" id="ARBA00023198"/>
    </source>
</evidence>
<dbReference type="InterPro" id="IPR034249">
    <property type="entry name" value="MyD88_Death"/>
</dbReference>
<keyword evidence="4" id="KW-0399">Innate immunity</keyword>
<dbReference type="AlphaFoldDB" id="A0A8B8YX85"/>
<gene>
    <name evidence="10" type="primary">MYD88</name>
</gene>
<evidence type="ECO:0000313" key="9">
    <source>
        <dbReference type="Proteomes" id="UP000694857"/>
    </source>
</evidence>
<evidence type="ECO:0000256" key="4">
    <source>
        <dbReference type="ARBA" id="ARBA00022588"/>
    </source>
</evidence>
<dbReference type="FunFam" id="1.10.533.10:FF:000029">
    <property type="entry name" value="Myeloid differentiation primary response protein MyD88"/>
    <property type="match status" value="1"/>
</dbReference>
<feature type="domain" description="Death" evidence="7">
    <location>
        <begin position="32"/>
        <end position="109"/>
    </location>
</feature>
<proteinExistence type="predicted"/>
<dbReference type="PROSITE" id="PS50017">
    <property type="entry name" value="DEATH_DOMAIN"/>
    <property type="match status" value="1"/>
</dbReference>
<dbReference type="Proteomes" id="UP000694857">
    <property type="component" value="Chromosome 11"/>
</dbReference>
<evidence type="ECO:0000259" key="7">
    <source>
        <dbReference type="PROSITE" id="PS50017"/>
    </source>
</evidence>
<dbReference type="PANTHER" id="PTHR15079:SF3">
    <property type="entry name" value="MYELOID DIFFERENTIATION PRIMARY RESPONSE PROTEIN MYD88"/>
    <property type="match status" value="1"/>
</dbReference>
<reference evidence="10" key="2">
    <citation type="submission" date="2025-08" db="UniProtKB">
        <authorList>
            <consortium name="RefSeq"/>
        </authorList>
    </citation>
    <scope>IDENTIFICATION</scope>
    <source>
        <tissue evidence="10">Epidermis and Blubber</tissue>
    </source>
</reference>
<dbReference type="CTD" id="4615"/>
<reference evidence="9" key="1">
    <citation type="submission" date="2024-06" db="UniProtKB">
        <authorList>
            <consortium name="RefSeq"/>
        </authorList>
    </citation>
    <scope>NUCLEOTIDE SEQUENCE [LARGE SCALE GENOMIC DNA]</scope>
</reference>
<keyword evidence="9" id="KW-1185">Reference proteome</keyword>
<dbReference type="Gene3D" id="1.10.533.10">
    <property type="entry name" value="Death Domain, Fas"/>
    <property type="match status" value="1"/>
</dbReference>
<organism evidence="9 10">
    <name type="scientific">Balaenoptera musculus</name>
    <name type="common">Blue whale</name>
    <dbReference type="NCBI Taxonomy" id="9771"/>
    <lineage>
        <taxon>Eukaryota</taxon>
        <taxon>Metazoa</taxon>
        <taxon>Chordata</taxon>
        <taxon>Craniata</taxon>
        <taxon>Vertebrata</taxon>
        <taxon>Euteleostomi</taxon>
        <taxon>Mammalia</taxon>
        <taxon>Eutheria</taxon>
        <taxon>Laurasiatheria</taxon>
        <taxon>Artiodactyla</taxon>
        <taxon>Whippomorpha</taxon>
        <taxon>Cetacea</taxon>
        <taxon>Mysticeti</taxon>
        <taxon>Balaenopteridae</taxon>
        <taxon>Balaenoptera</taxon>
    </lineage>
</organism>
<dbReference type="PROSITE" id="PS50104">
    <property type="entry name" value="TIR"/>
    <property type="match status" value="1"/>
</dbReference>
<dbReference type="GO" id="GO:0070976">
    <property type="term" value="F:TIR domain binding"/>
    <property type="evidence" value="ECO:0007669"/>
    <property type="project" value="InterPro"/>
</dbReference>
<dbReference type="Gene3D" id="3.40.50.10140">
    <property type="entry name" value="Toll/interleukin-1 receptor homology (TIR) domain"/>
    <property type="match status" value="1"/>
</dbReference>
<evidence type="ECO:0000259" key="8">
    <source>
        <dbReference type="PROSITE" id="PS50104"/>
    </source>
</evidence>
<feature type="domain" description="TIR" evidence="8">
    <location>
        <begin position="114"/>
        <end position="200"/>
    </location>
</feature>
<keyword evidence="3" id="KW-0963">Cytoplasm</keyword>
<dbReference type="GO" id="GO:0005737">
    <property type="term" value="C:cytoplasm"/>
    <property type="evidence" value="ECO:0007669"/>
    <property type="project" value="UniProtKB-SubCell"/>
</dbReference>
<dbReference type="InterPro" id="IPR011029">
    <property type="entry name" value="DEATH-like_dom_sf"/>
</dbReference>
<dbReference type="GO" id="GO:0008063">
    <property type="term" value="P:Toll signaling pathway"/>
    <property type="evidence" value="ECO:0007669"/>
    <property type="project" value="TreeGrafter"/>
</dbReference>
<accession>A0A8B8YX85</accession>
<name>A0A8B8YX85_BALMU</name>
<dbReference type="SMART" id="SM00005">
    <property type="entry name" value="DEATH"/>
    <property type="match status" value="1"/>
</dbReference>
<dbReference type="GO" id="GO:0034142">
    <property type="term" value="P:toll-like receptor 4 signaling pathway"/>
    <property type="evidence" value="ECO:0007669"/>
    <property type="project" value="TreeGrafter"/>
</dbReference>
<keyword evidence="6" id="KW-0395">Inflammatory response</keyword>
<comment type="subcellular location">
    <subcellularLocation>
        <location evidence="1">Cytoplasm</location>
    </subcellularLocation>
</comment>
<evidence type="ECO:0000256" key="5">
    <source>
        <dbReference type="ARBA" id="ARBA00022859"/>
    </source>
</evidence>
<dbReference type="InterPro" id="IPR035897">
    <property type="entry name" value="Toll_tir_struct_dom_sf"/>
</dbReference>
<dbReference type="SUPFAM" id="SSF52200">
    <property type="entry name" value="Toll/Interleukin receptor TIR domain"/>
    <property type="match status" value="1"/>
</dbReference>
<keyword evidence="5" id="KW-0391">Immunity</keyword>
<dbReference type="GO" id="GO:0050830">
    <property type="term" value="P:defense response to Gram-positive bacterium"/>
    <property type="evidence" value="ECO:0007669"/>
    <property type="project" value="TreeGrafter"/>
</dbReference>
<dbReference type="InterPro" id="IPR017281">
    <property type="entry name" value="Myelin_different_resp_MyD88"/>
</dbReference>